<feature type="compositionally biased region" description="Polar residues" evidence="1">
    <location>
        <begin position="672"/>
        <end position="686"/>
    </location>
</feature>
<keyword evidence="3" id="KW-0732">Signal</keyword>
<feature type="region of interest" description="Disordered" evidence="1">
    <location>
        <begin position="80"/>
        <end position="136"/>
    </location>
</feature>
<reference evidence="4" key="2">
    <citation type="submission" date="2020-11" db="EMBL/GenBank/DDBJ databases">
        <authorList>
            <consortium name="DOE Joint Genome Institute"/>
            <person name="Kuo A."/>
            <person name="Miyauchi S."/>
            <person name="Kiss E."/>
            <person name="Drula E."/>
            <person name="Kohler A."/>
            <person name="Sanchez-Garcia M."/>
            <person name="Andreopoulos B."/>
            <person name="Barry K.W."/>
            <person name="Bonito G."/>
            <person name="Buee M."/>
            <person name="Carver A."/>
            <person name="Chen C."/>
            <person name="Cichocki N."/>
            <person name="Clum A."/>
            <person name="Culley D."/>
            <person name="Crous P.W."/>
            <person name="Fauchery L."/>
            <person name="Girlanda M."/>
            <person name="Hayes R."/>
            <person name="Keri Z."/>
            <person name="Labutti K."/>
            <person name="Lipzen A."/>
            <person name="Lombard V."/>
            <person name="Magnuson J."/>
            <person name="Maillard F."/>
            <person name="Morin E."/>
            <person name="Murat C."/>
            <person name="Nolan M."/>
            <person name="Ohm R."/>
            <person name="Pangilinan J."/>
            <person name="Pereira M."/>
            <person name="Perotto S."/>
            <person name="Peter M."/>
            <person name="Riley R."/>
            <person name="Sitrit Y."/>
            <person name="Stielow B."/>
            <person name="Szollosi G."/>
            <person name="Zifcakova L."/>
            <person name="Stursova M."/>
            <person name="Spatafora J.W."/>
            <person name="Tedersoo L."/>
            <person name="Vaario L.-M."/>
            <person name="Yamada A."/>
            <person name="Yan M."/>
            <person name="Wang P."/>
            <person name="Xu J."/>
            <person name="Bruns T."/>
            <person name="Baldrian P."/>
            <person name="Vilgalys R."/>
            <person name="Henrissat B."/>
            <person name="Grigoriev I.V."/>
            <person name="Hibbett D."/>
            <person name="Nagy L.G."/>
            <person name="Martin F.M."/>
        </authorList>
    </citation>
    <scope>NUCLEOTIDE SEQUENCE</scope>
    <source>
        <strain evidence="4">UH-Tt-Lm1</strain>
    </source>
</reference>
<name>A0A9P6H8I4_9AGAM</name>
<feature type="compositionally biased region" description="Basic and acidic residues" evidence="1">
    <location>
        <begin position="662"/>
        <end position="671"/>
    </location>
</feature>
<feature type="region of interest" description="Disordered" evidence="1">
    <location>
        <begin position="430"/>
        <end position="534"/>
    </location>
</feature>
<feature type="transmembrane region" description="Helical" evidence="2">
    <location>
        <begin position="55"/>
        <end position="74"/>
    </location>
</feature>
<evidence type="ECO:0000256" key="1">
    <source>
        <dbReference type="SAM" id="MobiDB-lite"/>
    </source>
</evidence>
<organism evidence="4 5">
    <name type="scientific">Thelephora terrestris</name>
    <dbReference type="NCBI Taxonomy" id="56493"/>
    <lineage>
        <taxon>Eukaryota</taxon>
        <taxon>Fungi</taxon>
        <taxon>Dikarya</taxon>
        <taxon>Basidiomycota</taxon>
        <taxon>Agaricomycotina</taxon>
        <taxon>Agaricomycetes</taxon>
        <taxon>Thelephorales</taxon>
        <taxon>Thelephoraceae</taxon>
        <taxon>Thelephora</taxon>
    </lineage>
</organism>
<keyword evidence="2" id="KW-0812">Transmembrane</keyword>
<proteinExistence type="predicted"/>
<feature type="region of interest" description="Disordered" evidence="1">
    <location>
        <begin position="158"/>
        <end position="187"/>
    </location>
</feature>
<feature type="compositionally biased region" description="Low complexity" evidence="1">
    <location>
        <begin position="359"/>
        <end position="376"/>
    </location>
</feature>
<evidence type="ECO:0000313" key="5">
    <source>
        <dbReference type="Proteomes" id="UP000736335"/>
    </source>
</evidence>
<feature type="compositionally biased region" description="Low complexity" evidence="1">
    <location>
        <begin position="169"/>
        <end position="180"/>
    </location>
</feature>
<feature type="compositionally biased region" description="Polar residues" evidence="1">
    <location>
        <begin position="335"/>
        <end position="348"/>
    </location>
</feature>
<feature type="region of interest" description="Disordered" evidence="1">
    <location>
        <begin position="619"/>
        <end position="719"/>
    </location>
</feature>
<feature type="compositionally biased region" description="Basic and acidic residues" evidence="1">
    <location>
        <begin position="319"/>
        <end position="333"/>
    </location>
</feature>
<dbReference type="AlphaFoldDB" id="A0A9P6H8I4"/>
<comment type="caution">
    <text evidence="4">The sequence shown here is derived from an EMBL/GenBank/DDBJ whole genome shotgun (WGS) entry which is preliminary data.</text>
</comment>
<feature type="region of interest" description="Disordered" evidence="1">
    <location>
        <begin position="731"/>
        <end position="752"/>
    </location>
</feature>
<reference evidence="4" key="1">
    <citation type="journal article" date="2020" name="Nat. Commun.">
        <title>Large-scale genome sequencing of mycorrhizal fungi provides insights into the early evolution of symbiotic traits.</title>
        <authorList>
            <person name="Miyauchi S."/>
            <person name="Kiss E."/>
            <person name="Kuo A."/>
            <person name="Drula E."/>
            <person name="Kohler A."/>
            <person name="Sanchez-Garcia M."/>
            <person name="Morin E."/>
            <person name="Andreopoulos B."/>
            <person name="Barry K.W."/>
            <person name="Bonito G."/>
            <person name="Buee M."/>
            <person name="Carver A."/>
            <person name="Chen C."/>
            <person name="Cichocki N."/>
            <person name="Clum A."/>
            <person name="Culley D."/>
            <person name="Crous P.W."/>
            <person name="Fauchery L."/>
            <person name="Girlanda M."/>
            <person name="Hayes R.D."/>
            <person name="Keri Z."/>
            <person name="LaButti K."/>
            <person name="Lipzen A."/>
            <person name="Lombard V."/>
            <person name="Magnuson J."/>
            <person name="Maillard F."/>
            <person name="Murat C."/>
            <person name="Nolan M."/>
            <person name="Ohm R.A."/>
            <person name="Pangilinan J."/>
            <person name="Pereira M.F."/>
            <person name="Perotto S."/>
            <person name="Peter M."/>
            <person name="Pfister S."/>
            <person name="Riley R."/>
            <person name="Sitrit Y."/>
            <person name="Stielow J.B."/>
            <person name="Szollosi G."/>
            <person name="Zifcakova L."/>
            <person name="Stursova M."/>
            <person name="Spatafora J.W."/>
            <person name="Tedersoo L."/>
            <person name="Vaario L.M."/>
            <person name="Yamada A."/>
            <person name="Yan M."/>
            <person name="Wang P."/>
            <person name="Xu J."/>
            <person name="Bruns T."/>
            <person name="Baldrian P."/>
            <person name="Vilgalys R."/>
            <person name="Dunand C."/>
            <person name="Henrissat B."/>
            <person name="Grigoriev I.V."/>
            <person name="Hibbett D."/>
            <person name="Nagy L.G."/>
            <person name="Martin F.M."/>
        </authorList>
    </citation>
    <scope>NUCLEOTIDE SEQUENCE</scope>
    <source>
        <strain evidence="4">UH-Tt-Lm1</strain>
    </source>
</reference>
<feature type="compositionally biased region" description="Basic residues" evidence="1">
    <location>
        <begin position="115"/>
        <end position="124"/>
    </location>
</feature>
<dbReference type="EMBL" id="WIUZ02000014">
    <property type="protein sequence ID" value="KAF9781348.1"/>
    <property type="molecule type" value="Genomic_DNA"/>
</dbReference>
<feature type="compositionally biased region" description="Acidic residues" evidence="1">
    <location>
        <begin position="619"/>
        <end position="628"/>
    </location>
</feature>
<dbReference type="Proteomes" id="UP000736335">
    <property type="component" value="Unassembled WGS sequence"/>
</dbReference>
<accession>A0A9P6H8I4</accession>
<evidence type="ECO:0000256" key="2">
    <source>
        <dbReference type="SAM" id="Phobius"/>
    </source>
</evidence>
<evidence type="ECO:0000313" key="4">
    <source>
        <dbReference type="EMBL" id="KAF9781348.1"/>
    </source>
</evidence>
<feature type="compositionally biased region" description="Polar residues" evidence="1">
    <location>
        <begin position="80"/>
        <end position="101"/>
    </location>
</feature>
<keyword evidence="5" id="KW-1185">Reference proteome</keyword>
<gene>
    <name evidence="4" type="ORF">BJ322DRAFT_270985</name>
</gene>
<keyword evidence="2" id="KW-0472">Membrane</keyword>
<keyword evidence="2" id="KW-1133">Transmembrane helix</keyword>
<feature type="region of interest" description="Disordered" evidence="1">
    <location>
        <begin position="249"/>
        <end position="392"/>
    </location>
</feature>
<dbReference type="OrthoDB" id="2804493at2759"/>
<feature type="compositionally biased region" description="Polar residues" evidence="1">
    <location>
        <begin position="275"/>
        <end position="315"/>
    </location>
</feature>
<feature type="chain" id="PRO_5040212323" evidence="3">
    <location>
        <begin position="23"/>
        <end position="752"/>
    </location>
</feature>
<protein>
    <submittedName>
        <fullName evidence="4">Uncharacterized protein</fullName>
    </submittedName>
</protein>
<feature type="signal peptide" evidence="3">
    <location>
        <begin position="1"/>
        <end position="22"/>
    </location>
</feature>
<sequence length="752" mass="80802">MIMSILSIILLAASFPIDIARAAPWHTVHARQSNGSGNNNNNNNNNNNGGLSSSVWIPVVFIGGLFLLSAVWVLQKKMTGGSTNASGNAVPNSTVTGQTRELTAEDLASGTRPTNTRRQRRPRRTPSQVSTRSLPAYMKEPGDNEVVIYRGLEDMDEETEGELHNAQNSTTTTADMSMDTGRTDRDSHDDTHALLQFRTDSPELMRHSVHLTRGSYDHHGSDDSHARLIDVQRGEAPAYETIDLNATEGPVTAHGHQNSQSAGVSGFFSRFMPQRGNNGNSSELTTLSPPSDSLNPIIPSSHSREPSAQSGTSGVASADSHDLPRRSHADRTHRNNNSSTGSVFTLFSRTIPRNHDDGPLTSPSTLSLNSISPPLTHTATRTEFTYPRTGPTSEQVKFLSSKETFGRFGVPYGPDAIAFAASSSRLDLPPDFDSEHRPSFSDLLATPDDGLASNLRRSTSAGRLSTDDHSDLGGFALPESAEPSQDRSLTDLDQPPSMRELTPDLEVDAIPPPLRDPLSKQKSTPNLGVGHPSLLKPALKSKSISNLQKDGGGSLLPRSASAAGSYLTVESFQTAQDDGDASVPFQSLGPLPQITVQMPSNNPSSVNLVEEGSDSEAEFFDGEEDMEGSEGMQSVRGRGDKAQRVPSLNEGHQSHAQGRGQEVIKEGDTPSRRIQNSRAYTLSTNSDSDDGSDADTHSQHTGVGKAADMEPRHTQRLHGMMDPEMVAITLKKTSPNSTKAAVETSRTTTIEA</sequence>
<evidence type="ECO:0000256" key="3">
    <source>
        <dbReference type="SAM" id="SignalP"/>
    </source>
</evidence>